<dbReference type="PANTHER" id="PTHR24421:SF10">
    <property type="entry name" value="NITRATE_NITRITE SENSOR PROTEIN NARQ"/>
    <property type="match status" value="1"/>
</dbReference>
<dbReference type="RefSeq" id="WP_114626968.1">
    <property type="nucleotide sequence ID" value="NZ_QQNA01000304.1"/>
</dbReference>
<keyword evidence="10" id="KW-0472">Membrane</keyword>
<evidence type="ECO:0000256" key="4">
    <source>
        <dbReference type="ARBA" id="ARBA00022679"/>
    </source>
</evidence>
<dbReference type="EC" id="2.7.13.3" evidence="2"/>
<sequence>MLRQVIRQAAARGAALRSAAVLEARATLAAVRAAPRRTKRIETALCLAALAAGVLPLLYIHPGWPVLAVAEACWAALLVPARRRWPVCAVLGMAPLVSGGNMWTVAVTPLVVLAATRRIDPPRRAWSVVLATSVLGMCVATLVFLVTSRGAFESFAGAGGDLVMFLVLPALSGTLLGQRRPLVRLLQERNAYLEQTRVLTAATSRMEERARIAGEMHDMLGHRLSLISVHAGALELAAARQAPSMAGQAELLRTTAGTAMEELREILDVLRREELAPSSRASEGTEREPEAVRGTRADLTALVTESRRAGVRAELVWSGPDSDALHPRVRLALHRVVREALTNVHKHAAGAPTRVEVAHADDRVEVTVTNEAPRGTWRPMAGNRSGLAGLEERIALIGGSFAAGPVGTAGFRITAALPCHDGTGAAVASVPAARDAAPGTAAPGTTPGTTAPGPAPDAAAPGPQEVIRNPAVPTGPAANEPPISAIRSSSPASPLRLPA</sequence>
<feature type="transmembrane region" description="Helical" evidence="10">
    <location>
        <begin position="84"/>
        <end position="113"/>
    </location>
</feature>
<reference evidence="12 13" key="1">
    <citation type="submission" date="2018-07" db="EMBL/GenBank/DDBJ databases">
        <title>Streptomyces species from bats.</title>
        <authorList>
            <person name="Dunlap C."/>
        </authorList>
    </citation>
    <scope>NUCLEOTIDE SEQUENCE [LARGE SCALE GENOMIC DNA]</scope>
    <source>
        <strain evidence="12 13">AC230</strain>
    </source>
</reference>
<protein>
    <recommendedName>
        <fullName evidence="2">histidine kinase</fullName>
        <ecNumber evidence="2">2.7.13.3</ecNumber>
    </recommendedName>
</protein>
<keyword evidence="4" id="KW-0808">Transferase</keyword>
<evidence type="ECO:0000256" key="8">
    <source>
        <dbReference type="ARBA" id="ARBA00023012"/>
    </source>
</evidence>
<comment type="caution">
    <text evidence="12">The sequence shown here is derived from an EMBL/GenBank/DDBJ whole genome shotgun (WGS) entry which is preliminary data.</text>
</comment>
<feature type="transmembrane region" description="Helical" evidence="10">
    <location>
        <begin position="125"/>
        <end position="146"/>
    </location>
</feature>
<dbReference type="GO" id="GO:0005524">
    <property type="term" value="F:ATP binding"/>
    <property type="evidence" value="ECO:0007669"/>
    <property type="project" value="UniProtKB-KW"/>
</dbReference>
<gene>
    <name evidence="12" type="ORF">DVH02_29825</name>
</gene>
<evidence type="ECO:0000313" key="12">
    <source>
        <dbReference type="EMBL" id="RDG34586.1"/>
    </source>
</evidence>
<dbReference type="PANTHER" id="PTHR24421">
    <property type="entry name" value="NITRATE/NITRITE SENSOR PROTEIN NARX-RELATED"/>
    <property type="match status" value="1"/>
</dbReference>
<dbReference type="EMBL" id="QQNA01000304">
    <property type="protein sequence ID" value="RDG34586.1"/>
    <property type="molecule type" value="Genomic_DNA"/>
</dbReference>
<feature type="compositionally biased region" description="Low complexity" evidence="9">
    <location>
        <begin position="481"/>
        <end position="499"/>
    </location>
</feature>
<evidence type="ECO:0000256" key="3">
    <source>
        <dbReference type="ARBA" id="ARBA00022553"/>
    </source>
</evidence>
<feature type="transmembrane region" description="Helical" evidence="10">
    <location>
        <begin position="44"/>
        <end position="64"/>
    </location>
</feature>
<keyword evidence="10" id="KW-0812">Transmembrane</keyword>
<evidence type="ECO:0000256" key="10">
    <source>
        <dbReference type="SAM" id="Phobius"/>
    </source>
</evidence>
<feature type="non-terminal residue" evidence="12">
    <location>
        <position position="499"/>
    </location>
</feature>
<dbReference type="AlphaFoldDB" id="A0A370B4C2"/>
<dbReference type="GO" id="GO:0000155">
    <property type="term" value="F:phosphorelay sensor kinase activity"/>
    <property type="evidence" value="ECO:0007669"/>
    <property type="project" value="InterPro"/>
</dbReference>
<keyword evidence="10" id="KW-1133">Transmembrane helix</keyword>
<feature type="region of interest" description="Disordered" evidence="9">
    <location>
        <begin position="436"/>
        <end position="499"/>
    </location>
</feature>
<evidence type="ECO:0000313" key="13">
    <source>
        <dbReference type="Proteomes" id="UP000253741"/>
    </source>
</evidence>
<organism evidence="12 13">
    <name type="scientific">Streptomyces corynorhini</name>
    <dbReference type="NCBI Taxonomy" id="2282652"/>
    <lineage>
        <taxon>Bacteria</taxon>
        <taxon>Bacillati</taxon>
        <taxon>Actinomycetota</taxon>
        <taxon>Actinomycetes</taxon>
        <taxon>Kitasatosporales</taxon>
        <taxon>Streptomycetaceae</taxon>
        <taxon>Streptomyces</taxon>
    </lineage>
</organism>
<dbReference type="InterPro" id="IPR011712">
    <property type="entry name" value="Sig_transdc_His_kin_sub3_dim/P"/>
</dbReference>
<dbReference type="CDD" id="cd16917">
    <property type="entry name" value="HATPase_UhpB-NarQ-NarX-like"/>
    <property type="match status" value="1"/>
</dbReference>
<feature type="domain" description="Signal transduction histidine kinase subgroup 3 dimerisation and phosphoacceptor" evidence="11">
    <location>
        <begin position="208"/>
        <end position="274"/>
    </location>
</feature>
<keyword evidence="8" id="KW-0902">Two-component regulatory system</keyword>
<dbReference type="GO" id="GO:0016020">
    <property type="term" value="C:membrane"/>
    <property type="evidence" value="ECO:0007669"/>
    <property type="project" value="InterPro"/>
</dbReference>
<keyword evidence="5" id="KW-0547">Nucleotide-binding</keyword>
<evidence type="ECO:0000256" key="1">
    <source>
        <dbReference type="ARBA" id="ARBA00000085"/>
    </source>
</evidence>
<feature type="transmembrane region" description="Helical" evidence="10">
    <location>
        <begin position="158"/>
        <end position="177"/>
    </location>
</feature>
<comment type="catalytic activity">
    <reaction evidence="1">
        <text>ATP + protein L-histidine = ADP + protein N-phospho-L-histidine.</text>
        <dbReference type="EC" id="2.7.13.3"/>
    </reaction>
</comment>
<accession>A0A370B4C2</accession>
<dbReference type="Proteomes" id="UP000253741">
    <property type="component" value="Unassembled WGS sequence"/>
</dbReference>
<dbReference type="InterPro" id="IPR050482">
    <property type="entry name" value="Sensor_HK_TwoCompSys"/>
</dbReference>
<dbReference type="InterPro" id="IPR036890">
    <property type="entry name" value="HATPase_C_sf"/>
</dbReference>
<evidence type="ECO:0000259" key="11">
    <source>
        <dbReference type="Pfam" id="PF07730"/>
    </source>
</evidence>
<keyword evidence="13" id="KW-1185">Reference proteome</keyword>
<dbReference type="SUPFAM" id="SSF55874">
    <property type="entry name" value="ATPase domain of HSP90 chaperone/DNA topoisomerase II/histidine kinase"/>
    <property type="match status" value="1"/>
</dbReference>
<evidence type="ECO:0000256" key="9">
    <source>
        <dbReference type="SAM" id="MobiDB-lite"/>
    </source>
</evidence>
<proteinExistence type="predicted"/>
<dbReference type="OrthoDB" id="227596at2"/>
<keyword evidence="3" id="KW-0597">Phosphoprotein</keyword>
<dbReference type="Gene3D" id="3.30.565.10">
    <property type="entry name" value="Histidine kinase-like ATPase, C-terminal domain"/>
    <property type="match status" value="1"/>
</dbReference>
<dbReference type="GO" id="GO:0046983">
    <property type="term" value="F:protein dimerization activity"/>
    <property type="evidence" value="ECO:0007669"/>
    <property type="project" value="InterPro"/>
</dbReference>
<evidence type="ECO:0000256" key="6">
    <source>
        <dbReference type="ARBA" id="ARBA00022777"/>
    </source>
</evidence>
<evidence type="ECO:0000256" key="5">
    <source>
        <dbReference type="ARBA" id="ARBA00022741"/>
    </source>
</evidence>
<evidence type="ECO:0000256" key="2">
    <source>
        <dbReference type="ARBA" id="ARBA00012438"/>
    </source>
</evidence>
<name>A0A370B4C2_9ACTN</name>
<keyword evidence="7" id="KW-0067">ATP-binding</keyword>
<dbReference type="Gene3D" id="1.20.5.1930">
    <property type="match status" value="1"/>
</dbReference>
<keyword evidence="6" id="KW-0418">Kinase</keyword>
<evidence type="ECO:0000256" key="7">
    <source>
        <dbReference type="ARBA" id="ARBA00022840"/>
    </source>
</evidence>
<feature type="compositionally biased region" description="Low complexity" evidence="9">
    <location>
        <begin position="436"/>
        <end position="463"/>
    </location>
</feature>
<dbReference type="Pfam" id="PF07730">
    <property type="entry name" value="HisKA_3"/>
    <property type="match status" value="1"/>
</dbReference>